<dbReference type="Pfam" id="PF01408">
    <property type="entry name" value="GFO_IDH_MocA"/>
    <property type="match status" value="1"/>
</dbReference>
<dbReference type="SUPFAM" id="SSF55347">
    <property type="entry name" value="Glyceraldehyde-3-phosphate dehydrogenase-like, C-terminal domain"/>
    <property type="match status" value="1"/>
</dbReference>
<feature type="domain" description="GFO/IDH/MocA-like oxidoreductase" evidence="3">
    <location>
        <begin position="130"/>
        <end position="253"/>
    </location>
</feature>
<dbReference type="InterPro" id="IPR000683">
    <property type="entry name" value="Gfo/Idh/MocA-like_OxRdtase_N"/>
</dbReference>
<dbReference type="SUPFAM" id="SSF51735">
    <property type="entry name" value="NAD(P)-binding Rossmann-fold domains"/>
    <property type="match status" value="1"/>
</dbReference>
<dbReference type="InterPro" id="IPR052515">
    <property type="entry name" value="Gfo/Idh/MocA_Oxidoreductase"/>
</dbReference>
<evidence type="ECO:0000313" key="4">
    <source>
        <dbReference type="EMBL" id="GAA4430662.1"/>
    </source>
</evidence>
<protein>
    <submittedName>
        <fullName evidence="4">Gfo/Idh/MocA family oxidoreductase</fullName>
    </submittedName>
</protein>
<feature type="domain" description="Gfo/Idh/MocA-like oxidoreductase N-terminal" evidence="2">
    <location>
        <begin position="6"/>
        <end position="120"/>
    </location>
</feature>
<dbReference type="InterPro" id="IPR055170">
    <property type="entry name" value="GFO_IDH_MocA-like_dom"/>
</dbReference>
<gene>
    <name evidence="4" type="ORF">GCM10023169_34330</name>
</gene>
<keyword evidence="5" id="KW-1185">Reference proteome</keyword>
<comment type="caution">
    <text evidence="4">The sequence shown here is derived from an EMBL/GenBank/DDBJ whole genome shotgun (WGS) entry which is preliminary data.</text>
</comment>
<evidence type="ECO:0000259" key="2">
    <source>
        <dbReference type="Pfam" id="PF01408"/>
    </source>
</evidence>
<dbReference type="Proteomes" id="UP001500622">
    <property type="component" value="Unassembled WGS sequence"/>
</dbReference>
<dbReference type="EMBL" id="BAABGN010000013">
    <property type="protein sequence ID" value="GAA4430662.1"/>
    <property type="molecule type" value="Genomic_DNA"/>
</dbReference>
<dbReference type="Gene3D" id="3.30.360.10">
    <property type="entry name" value="Dihydrodipicolinate Reductase, domain 2"/>
    <property type="match status" value="1"/>
</dbReference>
<sequence length="342" mass="35694">MPARLGIGVLGLGSIGITHARALRELGDLAELRAFSGGSRQQAAEAGWPEAVQVAPEAVARRPDIDLVAVCSPSDQHADQALAALEAGRHVVVEKPMALEVGAAERVVEAARARGLSASVISQRRFEPEYATVERLVSDGDLGALRLATTHVHWWRDETYYASAPWRARMAAGGGSLMNQGAHNVDLLLWLCGPVAEVTAQYGTLAHRMDAEDTTVATLRFASGALGLLSTSTATPPGSSATVALHTARGAIELGQGQVLRWDVDGLPAPSEAGSGAASGAADPAAIGHRGHVAQWQNILESLHQGRTPKISAEDGAAVVRLMCAVYEAAESGRAVRPEELA</sequence>
<reference evidence="5" key="1">
    <citation type="journal article" date="2019" name="Int. J. Syst. Evol. Microbiol.">
        <title>The Global Catalogue of Microorganisms (GCM) 10K type strain sequencing project: providing services to taxonomists for standard genome sequencing and annotation.</title>
        <authorList>
            <consortium name="The Broad Institute Genomics Platform"/>
            <consortium name="The Broad Institute Genome Sequencing Center for Infectious Disease"/>
            <person name="Wu L."/>
            <person name="Ma J."/>
        </authorList>
    </citation>
    <scope>NUCLEOTIDE SEQUENCE [LARGE SCALE GENOMIC DNA]</scope>
    <source>
        <strain evidence="5">JCM 17810</strain>
    </source>
</reference>
<accession>A0ABP8LJ20</accession>
<dbReference type="PANTHER" id="PTHR43249">
    <property type="entry name" value="UDP-N-ACETYL-2-AMINO-2-DEOXY-D-GLUCURONATE OXIDASE"/>
    <property type="match status" value="1"/>
</dbReference>
<evidence type="ECO:0000259" key="3">
    <source>
        <dbReference type="Pfam" id="PF22725"/>
    </source>
</evidence>
<keyword evidence="1" id="KW-0520">NAD</keyword>
<evidence type="ECO:0000313" key="5">
    <source>
        <dbReference type="Proteomes" id="UP001500622"/>
    </source>
</evidence>
<dbReference type="RefSeq" id="WP_345217778.1">
    <property type="nucleotide sequence ID" value="NZ_BAABGN010000013.1"/>
</dbReference>
<evidence type="ECO:0000256" key="1">
    <source>
        <dbReference type="ARBA" id="ARBA00023027"/>
    </source>
</evidence>
<dbReference type="Pfam" id="PF22725">
    <property type="entry name" value="GFO_IDH_MocA_C3"/>
    <property type="match status" value="1"/>
</dbReference>
<organism evidence="4 5">
    <name type="scientific">Georgenia halophila</name>
    <dbReference type="NCBI Taxonomy" id="620889"/>
    <lineage>
        <taxon>Bacteria</taxon>
        <taxon>Bacillati</taxon>
        <taxon>Actinomycetota</taxon>
        <taxon>Actinomycetes</taxon>
        <taxon>Micrococcales</taxon>
        <taxon>Bogoriellaceae</taxon>
        <taxon>Georgenia</taxon>
    </lineage>
</organism>
<dbReference type="PANTHER" id="PTHR43249:SF1">
    <property type="entry name" value="D-GLUCOSIDE 3-DEHYDROGENASE"/>
    <property type="match status" value="1"/>
</dbReference>
<dbReference type="Gene3D" id="3.40.50.720">
    <property type="entry name" value="NAD(P)-binding Rossmann-like Domain"/>
    <property type="match status" value="1"/>
</dbReference>
<proteinExistence type="predicted"/>
<name>A0ABP8LJ20_9MICO</name>
<dbReference type="InterPro" id="IPR036291">
    <property type="entry name" value="NAD(P)-bd_dom_sf"/>
</dbReference>